<evidence type="ECO:0008006" key="4">
    <source>
        <dbReference type="Google" id="ProtNLM"/>
    </source>
</evidence>
<reference evidence="2 3" key="1">
    <citation type="submission" date="2013-04" db="EMBL/GenBank/DDBJ databases">
        <title>The Genome Sequence of Parabacteroides gordonii DSM 23371.</title>
        <authorList>
            <consortium name="The Broad Institute Genomics Platform"/>
            <person name="Earl A."/>
            <person name="Ward D."/>
            <person name="Feldgarden M."/>
            <person name="Gevers D."/>
            <person name="Martens E."/>
            <person name="Sakamoto M."/>
            <person name="Benno Y."/>
            <person name="Suzuki N."/>
            <person name="Matsunaga N."/>
            <person name="Koshihara K."/>
            <person name="Seki M."/>
            <person name="Komiya H."/>
            <person name="Walker B."/>
            <person name="Young S."/>
            <person name="Zeng Q."/>
            <person name="Gargeya S."/>
            <person name="Fitzgerald M."/>
            <person name="Haas B."/>
            <person name="Abouelleil A."/>
            <person name="Allen A.W."/>
            <person name="Alvarado L."/>
            <person name="Arachchi H.M."/>
            <person name="Berlin A.M."/>
            <person name="Chapman S.B."/>
            <person name="Gainer-Dewar J."/>
            <person name="Goldberg J."/>
            <person name="Griggs A."/>
            <person name="Gujja S."/>
            <person name="Hansen M."/>
            <person name="Howarth C."/>
            <person name="Imamovic A."/>
            <person name="Ireland A."/>
            <person name="Larimer J."/>
            <person name="McCowan C."/>
            <person name="Murphy C."/>
            <person name="Pearson M."/>
            <person name="Poon T.W."/>
            <person name="Priest M."/>
            <person name="Roberts A."/>
            <person name="Saif S."/>
            <person name="Shea T."/>
            <person name="Sisk P."/>
            <person name="Sykes S."/>
            <person name="Wortman J."/>
            <person name="Nusbaum C."/>
            <person name="Birren B."/>
        </authorList>
    </citation>
    <scope>NUCLEOTIDE SEQUENCE [LARGE SCALE GENOMIC DNA]</scope>
    <source>
        <strain evidence="2 3">MS-1</strain>
    </source>
</reference>
<evidence type="ECO:0000256" key="1">
    <source>
        <dbReference type="ARBA" id="ARBA00022649"/>
    </source>
</evidence>
<comment type="caution">
    <text evidence="2">The sequence shown here is derived from an EMBL/GenBank/DDBJ whole genome shotgun (WGS) entry which is preliminary data.</text>
</comment>
<dbReference type="PATRIC" id="fig|1203610.3.peg.4103"/>
<dbReference type="RefSeq" id="WP_028729441.1">
    <property type="nucleotide sequence ID" value="NZ_KE386763.1"/>
</dbReference>
<dbReference type="HOGENOM" id="CLU_147162_8_2_10"/>
<evidence type="ECO:0000313" key="3">
    <source>
        <dbReference type="Proteomes" id="UP000033035"/>
    </source>
</evidence>
<dbReference type="AlphaFoldDB" id="A0A0F5IZ60"/>
<dbReference type="EMBL" id="AQHW01000020">
    <property type="protein sequence ID" value="KKB50490.1"/>
    <property type="molecule type" value="Genomic_DNA"/>
</dbReference>
<organism evidence="2 3">
    <name type="scientific">Parabacteroides gordonii MS-1 = DSM 23371</name>
    <dbReference type="NCBI Taxonomy" id="1203610"/>
    <lineage>
        <taxon>Bacteria</taxon>
        <taxon>Pseudomonadati</taxon>
        <taxon>Bacteroidota</taxon>
        <taxon>Bacteroidia</taxon>
        <taxon>Bacteroidales</taxon>
        <taxon>Tannerellaceae</taxon>
        <taxon>Parabacteroides</taxon>
    </lineage>
</organism>
<dbReference type="Pfam" id="PF05016">
    <property type="entry name" value="ParE_toxin"/>
    <property type="match status" value="1"/>
</dbReference>
<keyword evidence="3" id="KW-1185">Reference proteome</keyword>
<gene>
    <name evidence="2" type="ORF">HMPREF1536_04026</name>
</gene>
<accession>A0A0F5IZ60</accession>
<dbReference type="STRING" id="1203610.HMPREF1536_04026"/>
<dbReference type="InterPro" id="IPR035093">
    <property type="entry name" value="RelE/ParE_toxin_dom_sf"/>
</dbReference>
<protein>
    <recommendedName>
        <fullName evidence="4">RelE/StbE family addiction module toxin</fullName>
    </recommendedName>
</protein>
<dbReference type="InterPro" id="IPR007712">
    <property type="entry name" value="RelE/ParE_toxin"/>
</dbReference>
<name>A0A0F5IZ60_9BACT</name>
<sequence length="104" mass="12470">MEYIVKWMPIAQLDLEDIYQFYLSKSEQVANDIWNRLLESADPLKIFAYAGPVEPLLANREKEYHSLVVEKHFKLIYYIEGNNVRITAVWDIRRDPEYLKYSIK</sequence>
<dbReference type="Gene3D" id="3.30.2310.20">
    <property type="entry name" value="RelE-like"/>
    <property type="match status" value="1"/>
</dbReference>
<keyword evidence="1" id="KW-1277">Toxin-antitoxin system</keyword>
<proteinExistence type="predicted"/>
<evidence type="ECO:0000313" key="2">
    <source>
        <dbReference type="EMBL" id="KKB50490.1"/>
    </source>
</evidence>
<dbReference type="Proteomes" id="UP000033035">
    <property type="component" value="Unassembled WGS sequence"/>
</dbReference>